<name>A0AAD6Z7R0_9AGAR</name>
<evidence type="ECO:0000313" key="4">
    <source>
        <dbReference type="Proteomes" id="UP001218218"/>
    </source>
</evidence>
<proteinExistence type="predicted"/>
<gene>
    <name evidence="3" type="ORF">DFH08DRAFT_974152</name>
</gene>
<organism evidence="3 4">
    <name type="scientific">Mycena albidolilacea</name>
    <dbReference type="NCBI Taxonomy" id="1033008"/>
    <lineage>
        <taxon>Eukaryota</taxon>
        <taxon>Fungi</taxon>
        <taxon>Dikarya</taxon>
        <taxon>Basidiomycota</taxon>
        <taxon>Agaricomycotina</taxon>
        <taxon>Agaricomycetes</taxon>
        <taxon>Agaricomycetidae</taxon>
        <taxon>Agaricales</taxon>
        <taxon>Marasmiineae</taxon>
        <taxon>Mycenaceae</taxon>
        <taxon>Mycena</taxon>
    </lineage>
</organism>
<sequence length="388" mass="42425">MSATLGNHPLSTIFDANEESSRLSLDWVLRTGIKTTHASVSAILTIPGVEPCSTFSTQIVLPVSSSLPVDLVLGQDWMHYCQENFPAASFNLSSGVIQLEHLGHHSETPQLNQLPAFNCDAQTPADGSDSPIHLAKAAGSSVPLADVRAASSEAIRAGISPERVLNDTEYQEYSLVLNLKRKRVLAPGDPRAAKQPQTSVESHEADTSFPVILSQEEKDQIIREFRESTSNSALKRYECSFCGKLELAASVVMKSVDDLDISLLNQAVDKLRKTSSQPCIESFRRSSLIHDRNYVLCHLCNLSVSNNKFKTLPVRSYANGLWIGDVPEELMGLTFLEEQCIARARATKCMYKIHLGPGGQLAARGNVCILLQDTSSFVSAMPVPLFKL</sequence>
<evidence type="ECO:0000256" key="1">
    <source>
        <dbReference type="SAM" id="MobiDB-lite"/>
    </source>
</evidence>
<feature type="domain" description="DUF6570" evidence="2">
    <location>
        <begin position="311"/>
        <end position="384"/>
    </location>
</feature>
<protein>
    <recommendedName>
        <fullName evidence="2">DUF6570 domain-containing protein</fullName>
    </recommendedName>
</protein>
<dbReference type="InterPro" id="IPR046700">
    <property type="entry name" value="DUF6570"/>
</dbReference>
<dbReference type="Pfam" id="PF20209">
    <property type="entry name" value="DUF6570"/>
    <property type="match status" value="1"/>
</dbReference>
<keyword evidence="4" id="KW-1185">Reference proteome</keyword>
<dbReference type="AlphaFoldDB" id="A0AAD6Z7R0"/>
<reference evidence="3" key="1">
    <citation type="submission" date="2023-03" db="EMBL/GenBank/DDBJ databases">
        <title>Massive genome expansion in bonnet fungi (Mycena s.s.) driven by repeated elements and novel gene families across ecological guilds.</title>
        <authorList>
            <consortium name="Lawrence Berkeley National Laboratory"/>
            <person name="Harder C.B."/>
            <person name="Miyauchi S."/>
            <person name="Viragh M."/>
            <person name="Kuo A."/>
            <person name="Thoen E."/>
            <person name="Andreopoulos B."/>
            <person name="Lu D."/>
            <person name="Skrede I."/>
            <person name="Drula E."/>
            <person name="Henrissat B."/>
            <person name="Morin E."/>
            <person name="Kohler A."/>
            <person name="Barry K."/>
            <person name="LaButti K."/>
            <person name="Morin E."/>
            <person name="Salamov A."/>
            <person name="Lipzen A."/>
            <person name="Mereny Z."/>
            <person name="Hegedus B."/>
            <person name="Baldrian P."/>
            <person name="Stursova M."/>
            <person name="Weitz H."/>
            <person name="Taylor A."/>
            <person name="Grigoriev I.V."/>
            <person name="Nagy L.G."/>
            <person name="Martin F."/>
            <person name="Kauserud H."/>
        </authorList>
    </citation>
    <scope>NUCLEOTIDE SEQUENCE</scope>
    <source>
        <strain evidence="3">CBHHK002</strain>
    </source>
</reference>
<evidence type="ECO:0000259" key="2">
    <source>
        <dbReference type="Pfam" id="PF20209"/>
    </source>
</evidence>
<comment type="caution">
    <text evidence="3">The sequence shown here is derived from an EMBL/GenBank/DDBJ whole genome shotgun (WGS) entry which is preliminary data.</text>
</comment>
<dbReference type="EMBL" id="JARIHO010000076">
    <property type="protein sequence ID" value="KAJ7310996.1"/>
    <property type="molecule type" value="Genomic_DNA"/>
</dbReference>
<feature type="region of interest" description="Disordered" evidence="1">
    <location>
        <begin position="188"/>
        <end position="208"/>
    </location>
</feature>
<dbReference type="Proteomes" id="UP001218218">
    <property type="component" value="Unassembled WGS sequence"/>
</dbReference>
<evidence type="ECO:0000313" key="3">
    <source>
        <dbReference type="EMBL" id="KAJ7310996.1"/>
    </source>
</evidence>
<accession>A0AAD6Z7R0</accession>